<accession>D7KSY3</accession>
<dbReference type="EMBL" id="GL348714">
    <property type="protein sequence ID" value="EFH62637.1"/>
    <property type="molecule type" value="Genomic_DNA"/>
</dbReference>
<gene>
    <name evidence="3" type="ORF">ARALYDRAFT_337990</name>
</gene>
<evidence type="ECO:0000256" key="1">
    <source>
        <dbReference type="ARBA" id="ARBA00022614"/>
    </source>
</evidence>
<organism evidence="4">
    <name type="scientific">Arabidopsis lyrata subsp. lyrata</name>
    <name type="common">Lyre-leaved rock-cress</name>
    <dbReference type="NCBI Taxonomy" id="81972"/>
    <lineage>
        <taxon>Eukaryota</taxon>
        <taxon>Viridiplantae</taxon>
        <taxon>Streptophyta</taxon>
        <taxon>Embryophyta</taxon>
        <taxon>Tracheophyta</taxon>
        <taxon>Spermatophyta</taxon>
        <taxon>Magnoliopsida</taxon>
        <taxon>eudicotyledons</taxon>
        <taxon>Gunneridae</taxon>
        <taxon>Pentapetalae</taxon>
        <taxon>rosids</taxon>
        <taxon>malvids</taxon>
        <taxon>Brassicales</taxon>
        <taxon>Brassicaceae</taxon>
        <taxon>Camelineae</taxon>
        <taxon>Arabidopsis</taxon>
    </lineage>
</organism>
<evidence type="ECO:0000313" key="3">
    <source>
        <dbReference type="EMBL" id="EFH62637.1"/>
    </source>
</evidence>
<dbReference type="PANTHER" id="PTHR11017:SF467">
    <property type="entry name" value="TIR DOMAIN-CONTAINING PROTEIN"/>
    <property type="match status" value="1"/>
</dbReference>
<dbReference type="InterPro" id="IPR032675">
    <property type="entry name" value="LRR_dom_sf"/>
</dbReference>
<protein>
    <submittedName>
        <fullName evidence="3">Uncharacterized protein</fullName>
    </submittedName>
</protein>
<dbReference type="InterPro" id="IPR011713">
    <property type="entry name" value="Leu-rich_rpt_3"/>
</dbReference>
<dbReference type="AlphaFoldDB" id="D7KSY3"/>
<evidence type="ECO:0000256" key="2">
    <source>
        <dbReference type="ARBA" id="ARBA00022737"/>
    </source>
</evidence>
<keyword evidence="1" id="KW-0433">Leucine-rich repeat</keyword>
<dbReference type="Gramene" id="fgenesh1_pg.C_scaffold_2000089">
    <property type="protein sequence ID" value="fgenesh1_pg.C_scaffold_2000089"/>
    <property type="gene ID" value="fgenesh1_pg.C_scaffold_2000089"/>
</dbReference>
<keyword evidence="2" id="KW-0677">Repeat</keyword>
<dbReference type="Pfam" id="PF07725">
    <property type="entry name" value="LRR_3"/>
    <property type="match status" value="1"/>
</dbReference>
<dbReference type="InterPro" id="IPR044974">
    <property type="entry name" value="Disease_R_plants"/>
</dbReference>
<dbReference type="Proteomes" id="UP000008694">
    <property type="component" value="Unassembled WGS sequence"/>
</dbReference>
<dbReference type="Gene3D" id="3.80.10.10">
    <property type="entry name" value="Ribonuclease Inhibitor"/>
    <property type="match status" value="1"/>
</dbReference>
<dbReference type="HOGENOM" id="CLU_1020627_0_0_1"/>
<name>D7KSY3_ARALL</name>
<dbReference type="SUPFAM" id="SSF52058">
    <property type="entry name" value="L domain-like"/>
    <property type="match status" value="1"/>
</dbReference>
<dbReference type="PANTHER" id="PTHR11017">
    <property type="entry name" value="LEUCINE-RICH REPEAT-CONTAINING PROTEIN"/>
    <property type="match status" value="1"/>
</dbReference>
<dbReference type="GO" id="GO:0006952">
    <property type="term" value="P:defense response"/>
    <property type="evidence" value="ECO:0007669"/>
    <property type="project" value="InterPro"/>
</dbReference>
<keyword evidence="4" id="KW-1185">Reference proteome</keyword>
<proteinExistence type="predicted"/>
<evidence type="ECO:0000313" key="4">
    <source>
        <dbReference type="Proteomes" id="UP000008694"/>
    </source>
</evidence>
<reference evidence="4" key="1">
    <citation type="journal article" date="2011" name="Nat. Genet.">
        <title>The Arabidopsis lyrata genome sequence and the basis of rapid genome size change.</title>
        <authorList>
            <person name="Hu T.T."/>
            <person name="Pattyn P."/>
            <person name="Bakker E.G."/>
            <person name="Cao J."/>
            <person name="Cheng J.-F."/>
            <person name="Clark R.M."/>
            <person name="Fahlgren N."/>
            <person name="Fawcett J.A."/>
            <person name="Grimwood J."/>
            <person name="Gundlach H."/>
            <person name="Haberer G."/>
            <person name="Hollister J.D."/>
            <person name="Ossowski S."/>
            <person name="Ottilar R.P."/>
            <person name="Salamov A.A."/>
            <person name="Schneeberger K."/>
            <person name="Spannagl M."/>
            <person name="Wang X."/>
            <person name="Yang L."/>
            <person name="Nasrallah M.E."/>
            <person name="Bergelson J."/>
            <person name="Carrington J.C."/>
            <person name="Gaut B.S."/>
            <person name="Schmutz J."/>
            <person name="Mayer K.F.X."/>
            <person name="Van de Peer Y."/>
            <person name="Grigoriev I.V."/>
            <person name="Nordborg M."/>
            <person name="Weigel D."/>
            <person name="Guo Y.-L."/>
        </authorList>
    </citation>
    <scope>NUCLEOTIDE SEQUENCE [LARGE SCALE GENOMIC DNA]</scope>
    <source>
        <strain evidence="4">cv. MN47</strain>
    </source>
</reference>
<sequence>MHIPEKMEFPRRLRLLHWEAYPRKSLPPTFHPEYLVELNMRESQFEYLWQGTQALKNLKKMDLLGSSNLKELPDLSNATNLEILVCVVISAQQQEYGLPHSNRLLCRHIAKGGLYPAENSIVVGGVHKFRREHLCIFIIHHRSLFIDPSDVNRERVFEFSSELQDLDIIECGVQILTDEWDYEFGLYQDDIEFASSEDDIEFASSEDEIEFESSEASEDGIEHGDYKEDEYLEGGKHTTDCWSWLFLCFDLSQIVRKVGSLISGRRRPNPDHV</sequence>